<accession>A0AC61NGP6</accession>
<evidence type="ECO:0000313" key="1">
    <source>
        <dbReference type="EMBL" id="QZE14819.1"/>
    </source>
</evidence>
<sequence length="257" mass="30913">MIKKKVEVSPYFNEYKEWLEALDANFDKEGELIYSGRNNVKKFNQGKVCLNVKSFKTPNMVNKFVYGHLRDSKAKRSYDYATRLLSYGVATPTPIGYVEIYKNGLFFKSYYISIQHVYDFTIREVLEYHVSNREAIMSQFIDYTFEKIHKNGVFHLDYSPGNILINMKEDGMFDFSLIDLNRMKFMEIDYKKGLYNLRQFDADKETLIQMGMLYARKWRKDPDEGARLLIEFDHAYKHKRVVKHRYKRFFKVLRFWK</sequence>
<proteinExistence type="predicted"/>
<organism evidence="1 2">
    <name type="scientific">Halosquirtibacter laminarini</name>
    <dbReference type="NCBI Taxonomy" id="3374600"/>
    <lineage>
        <taxon>Bacteria</taxon>
        <taxon>Pseudomonadati</taxon>
        <taxon>Bacteroidota</taxon>
        <taxon>Bacteroidia</taxon>
        <taxon>Marinilabiliales</taxon>
        <taxon>Prolixibacteraceae</taxon>
        <taxon>Halosquirtibacter</taxon>
    </lineage>
</organism>
<reference evidence="1" key="1">
    <citation type="submission" date="2021-08" db="EMBL/GenBank/DDBJ databases">
        <title>Novel anaerobic bacterium isolated from sea squirt in East Sea, Republic of Korea.</title>
        <authorList>
            <person name="Nguyen T.H."/>
            <person name="Li Z."/>
            <person name="Lee Y.-J."/>
            <person name="Ko J."/>
            <person name="Kim S.-G."/>
        </authorList>
    </citation>
    <scope>NUCLEOTIDE SEQUENCE</scope>
    <source>
        <strain evidence="1">KCTC 25031</strain>
    </source>
</reference>
<gene>
    <name evidence="1" type="ORF">K4L44_02865</name>
</gene>
<keyword evidence="1" id="KW-0808">Transferase</keyword>
<dbReference type="Proteomes" id="UP000826212">
    <property type="component" value="Chromosome"/>
</dbReference>
<dbReference type="EMBL" id="CP081303">
    <property type="protein sequence ID" value="QZE14819.1"/>
    <property type="molecule type" value="Genomic_DNA"/>
</dbReference>
<evidence type="ECO:0000313" key="2">
    <source>
        <dbReference type="Proteomes" id="UP000826212"/>
    </source>
</evidence>
<name>A0AC61NGP6_9BACT</name>
<protein>
    <submittedName>
        <fullName evidence="1">Lipopolysaccharide kinase InaA family protein</fullName>
    </submittedName>
</protein>
<keyword evidence="1" id="KW-0418">Kinase</keyword>
<keyword evidence="2" id="KW-1185">Reference proteome</keyword>